<reference evidence="14 15" key="1">
    <citation type="submission" date="2017-09" db="EMBL/GenBank/DDBJ databases">
        <authorList>
            <consortium name="International Durum Wheat Genome Sequencing Consortium (IDWGSC)"/>
            <person name="Milanesi L."/>
        </authorList>
    </citation>
    <scope>NUCLEOTIDE SEQUENCE [LARGE SCALE GENOMIC DNA]</scope>
    <source>
        <strain evidence="15">cv. Svevo</strain>
    </source>
</reference>
<name>A0A9R0YFC2_TRITD</name>
<dbReference type="PANTHER" id="PTHR30540:SF114">
    <property type="entry name" value="POTASSIUM TRANSPORTER"/>
    <property type="match status" value="1"/>
</dbReference>
<feature type="transmembrane region" description="Helical" evidence="11">
    <location>
        <begin position="437"/>
        <end position="455"/>
    </location>
</feature>
<dbReference type="Pfam" id="PF22776">
    <property type="entry name" value="K_trans_C"/>
    <property type="match status" value="1"/>
</dbReference>
<feature type="region of interest" description="Disordered" evidence="10">
    <location>
        <begin position="228"/>
        <end position="260"/>
    </location>
</feature>
<evidence type="ECO:0008006" key="16">
    <source>
        <dbReference type="Google" id="ProtNLM"/>
    </source>
</evidence>
<evidence type="ECO:0000313" key="14">
    <source>
        <dbReference type="EMBL" id="VAI53923.1"/>
    </source>
</evidence>
<dbReference type="EMBL" id="LT934122">
    <property type="protein sequence ID" value="VAI53923.1"/>
    <property type="molecule type" value="Genomic_DNA"/>
</dbReference>
<keyword evidence="8" id="KW-0406">Ion transport</keyword>
<dbReference type="Pfam" id="PF02705">
    <property type="entry name" value="K_trans"/>
    <property type="match status" value="2"/>
</dbReference>
<evidence type="ECO:0000256" key="2">
    <source>
        <dbReference type="ARBA" id="ARBA00008440"/>
    </source>
</evidence>
<proteinExistence type="inferred from homology"/>
<dbReference type="Proteomes" id="UP000324705">
    <property type="component" value="Chromosome 6B"/>
</dbReference>
<keyword evidence="3" id="KW-0813">Transport</keyword>
<dbReference type="PANTHER" id="PTHR30540">
    <property type="entry name" value="OSMOTIC STRESS POTASSIUM TRANSPORTER"/>
    <property type="match status" value="1"/>
</dbReference>
<dbReference type="GO" id="GO:0016020">
    <property type="term" value="C:membrane"/>
    <property type="evidence" value="ECO:0007669"/>
    <property type="project" value="UniProtKB-SubCell"/>
</dbReference>
<dbReference type="InterPro" id="IPR053951">
    <property type="entry name" value="K_trans_N"/>
</dbReference>
<evidence type="ECO:0000313" key="15">
    <source>
        <dbReference type="Proteomes" id="UP000324705"/>
    </source>
</evidence>
<evidence type="ECO:0000256" key="9">
    <source>
        <dbReference type="ARBA" id="ARBA00023136"/>
    </source>
</evidence>
<gene>
    <name evidence="14" type="ORF">TRITD_6Bv1G020620</name>
</gene>
<evidence type="ECO:0000259" key="13">
    <source>
        <dbReference type="Pfam" id="PF22776"/>
    </source>
</evidence>
<feature type="domain" description="K+ potassium transporter C-terminal" evidence="13">
    <location>
        <begin position="492"/>
        <end position="557"/>
    </location>
</feature>
<keyword evidence="6" id="KW-0630">Potassium</keyword>
<evidence type="ECO:0000256" key="3">
    <source>
        <dbReference type="ARBA" id="ARBA00022448"/>
    </source>
</evidence>
<keyword evidence="9 11" id="KW-0472">Membrane</keyword>
<keyword evidence="15" id="KW-1185">Reference proteome</keyword>
<protein>
    <recommendedName>
        <fullName evidence="16">Potassium transporter</fullName>
    </recommendedName>
</protein>
<feature type="transmembrane region" description="Helical" evidence="11">
    <location>
        <begin position="406"/>
        <end position="430"/>
    </location>
</feature>
<evidence type="ECO:0000256" key="8">
    <source>
        <dbReference type="ARBA" id="ARBA00023065"/>
    </source>
</evidence>
<evidence type="ECO:0000256" key="10">
    <source>
        <dbReference type="SAM" id="MobiDB-lite"/>
    </source>
</evidence>
<sequence length="557" mass="60703">MSVEAAEGAETMARRDSLYRDAEKVSGNRRHGSGVSWRQTVLLAFQSIGVVYGDLGTSPLYTYSGTFPNGIRHPDDLLGVLSLILYTLILLPLLKYVFIVLYANDNGDGGTFALYSLISRYAKTRMIPNQQAEDASVSNYSIQEPSSQTRRAQWVKQRLESSKAAKIALFTITILGTSMVMGDGTLTPAISGTYSAYIQQRKWCGSLLPSSSCSSRCSASARTRWVTPSRPSSRCGSSSLPASECTTSPPTTPPCSGPSTPCTLWTTSEGTAKRRGSLSGASSSAPQLSFSFIIFPSVALCYMGQASYLHKFPQDVADTFYKSIPAAMFWPTFIVAILAAIIARQAMLSGAFAILSKALSLGCFPRVEVVHTSKKYAGQVYIPEVNFLIGAASIVVTLAFQTTTNIGNAYGICVVMVFSITTHLMTVVMLLVWKKNIAFIAAFYVIFGTTELLYLSSILSKFAEGGYLPFCFSLVLMALMATWHYVHEKRFIHAELEHGVVYLTGEADVVAAPGSSVMKRIVVNYVYTFLRRNLSESHKALAIPKDQLLKVGITYEI</sequence>
<comment type="subcellular location">
    <subcellularLocation>
        <location evidence="1">Membrane</location>
        <topology evidence="1">Multi-pass membrane protein</topology>
    </subcellularLocation>
</comment>
<evidence type="ECO:0000256" key="11">
    <source>
        <dbReference type="SAM" id="Phobius"/>
    </source>
</evidence>
<feature type="transmembrane region" description="Helical" evidence="11">
    <location>
        <begin position="467"/>
        <end position="486"/>
    </location>
</feature>
<feature type="transmembrane region" description="Helical" evidence="11">
    <location>
        <begin position="77"/>
        <end position="103"/>
    </location>
</feature>
<dbReference type="GO" id="GO:0015079">
    <property type="term" value="F:potassium ion transmembrane transporter activity"/>
    <property type="evidence" value="ECO:0007669"/>
    <property type="project" value="InterPro"/>
</dbReference>
<evidence type="ECO:0000256" key="5">
    <source>
        <dbReference type="ARBA" id="ARBA00022692"/>
    </source>
</evidence>
<keyword evidence="7 11" id="KW-1133">Transmembrane helix</keyword>
<evidence type="ECO:0000256" key="4">
    <source>
        <dbReference type="ARBA" id="ARBA00022538"/>
    </source>
</evidence>
<dbReference type="Gramene" id="TRITD6Bv1G020620.3">
    <property type="protein sequence ID" value="TRITD6Bv1G020620.3"/>
    <property type="gene ID" value="TRITD6Bv1G020620"/>
</dbReference>
<evidence type="ECO:0000256" key="1">
    <source>
        <dbReference type="ARBA" id="ARBA00004141"/>
    </source>
</evidence>
<accession>A0A9R0YFC2</accession>
<dbReference type="InterPro" id="IPR003855">
    <property type="entry name" value="K+_transporter"/>
</dbReference>
<comment type="similarity">
    <text evidence="2">Belongs to the HAK/KUP transporter (TC 2.A.72.3) family.</text>
</comment>
<organism evidence="14 15">
    <name type="scientific">Triticum turgidum subsp. durum</name>
    <name type="common">Durum wheat</name>
    <name type="synonym">Triticum durum</name>
    <dbReference type="NCBI Taxonomy" id="4567"/>
    <lineage>
        <taxon>Eukaryota</taxon>
        <taxon>Viridiplantae</taxon>
        <taxon>Streptophyta</taxon>
        <taxon>Embryophyta</taxon>
        <taxon>Tracheophyta</taxon>
        <taxon>Spermatophyta</taxon>
        <taxon>Magnoliopsida</taxon>
        <taxon>Liliopsida</taxon>
        <taxon>Poales</taxon>
        <taxon>Poaceae</taxon>
        <taxon>BOP clade</taxon>
        <taxon>Pooideae</taxon>
        <taxon>Triticodae</taxon>
        <taxon>Triticeae</taxon>
        <taxon>Triticinae</taxon>
        <taxon>Triticum</taxon>
    </lineage>
</organism>
<feature type="domain" description="K+ potassium transporter integral membrane" evidence="12">
    <location>
        <begin position="43"/>
        <end position="191"/>
    </location>
</feature>
<evidence type="ECO:0000256" key="7">
    <source>
        <dbReference type="ARBA" id="ARBA00022989"/>
    </source>
</evidence>
<feature type="domain" description="K+ potassium transporter integral membrane" evidence="12">
    <location>
        <begin position="285"/>
        <end position="491"/>
    </location>
</feature>
<evidence type="ECO:0000256" key="6">
    <source>
        <dbReference type="ARBA" id="ARBA00022958"/>
    </source>
</evidence>
<keyword evidence="4" id="KW-0633">Potassium transport</keyword>
<feature type="compositionally biased region" description="Low complexity" evidence="10">
    <location>
        <begin position="228"/>
        <end position="249"/>
    </location>
</feature>
<feature type="transmembrane region" description="Helical" evidence="11">
    <location>
        <begin position="328"/>
        <end position="355"/>
    </location>
</feature>
<keyword evidence="5 11" id="KW-0812">Transmembrane</keyword>
<dbReference type="AlphaFoldDB" id="A0A9R0YFC2"/>
<feature type="transmembrane region" description="Helical" evidence="11">
    <location>
        <begin position="376"/>
        <end position="400"/>
    </location>
</feature>
<evidence type="ECO:0000259" key="12">
    <source>
        <dbReference type="Pfam" id="PF02705"/>
    </source>
</evidence>
<feature type="transmembrane region" description="Helical" evidence="11">
    <location>
        <begin position="288"/>
        <end position="308"/>
    </location>
</feature>
<dbReference type="InterPro" id="IPR053952">
    <property type="entry name" value="K_trans_C"/>
</dbReference>